<evidence type="ECO:0000313" key="3">
    <source>
        <dbReference type="EMBL" id="QDU45828.1"/>
    </source>
</evidence>
<keyword evidence="2" id="KW-0732">Signal</keyword>
<dbReference type="Proteomes" id="UP000319383">
    <property type="component" value="Chromosome"/>
</dbReference>
<organism evidence="3 4">
    <name type="scientific">Symmachiella dynata</name>
    <dbReference type="NCBI Taxonomy" id="2527995"/>
    <lineage>
        <taxon>Bacteria</taxon>
        <taxon>Pseudomonadati</taxon>
        <taxon>Planctomycetota</taxon>
        <taxon>Planctomycetia</taxon>
        <taxon>Planctomycetales</taxon>
        <taxon>Planctomycetaceae</taxon>
        <taxon>Symmachiella</taxon>
    </lineage>
</organism>
<proteinExistence type="predicted"/>
<protein>
    <submittedName>
        <fullName evidence="3">Uncharacterized protein</fullName>
    </submittedName>
</protein>
<evidence type="ECO:0000256" key="1">
    <source>
        <dbReference type="SAM" id="MobiDB-lite"/>
    </source>
</evidence>
<feature type="region of interest" description="Disordered" evidence="1">
    <location>
        <begin position="306"/>
        <end position="341"/>
    </location>
</feature>
<feature type="compositionally biased region" description="Polar residues" evidence="1">
    <location>
        <begin position="307"/>
        <end position="319"/>
    </location>
</feature>
<reference evidence="3 4" key="1">
    <citation type="submission" date="2019-02" db="EMBL/GenBank/DDBJ databases">
        <title>Deep-cultivation of Planctomycetes and their phenomic and genomic characterization uncovers novel biology.</title>
        <authorList>
            <person name="Wiegand S."/>
            <person name="Jogler M."/>
            <person name="Boedeker C."/>
            <person name="Pinto D."/>
            <person name="Vollmers J."/>
            <person name="Rivas-Marin E."/>
            <person name="Kohn T."/>
            <person name="Peeters S.H."/>
            <person name="Heuer A."/>
            <person name="Rast P."/>
            <person name="Oberbeckmann S."/>
            <person name="Bunk B."/>
            <person name="Jeske O."/>
            <person name="Meyerdierks A."/>
            <person name="Storesund J.E."/>
            <person name="Kallscheuer N."/>
            <person name="Luecker S."/>
            <person name="Lage O.M."/>
            <person name="Pohl T."/>
            <person name="Merkel B.J."/>
            <person name="Hornburger P."/>
            <person name="Mueller R.-W."/>
            <person name="Bruemmer F."/>
            <person name="Labrenz M."/>
            <person name="Spormann A.M."/>
            <person name="Op den Camp H."/>
            <person name="Overmann J."/>
            <person name="Amann R."/>
            <person name="Jetten M.S.M."/>
            <person name="Mascher T."/>
            <person name="Medema M.H."/>
            <person name="Devos D.P."/>
            <person name="Kaster A.-K."/>
            <person name="Ovreas L."/>
            <person name="Rohde M."/>
            <person name="Galperin M.Y."/>
            <person name="Jogler C."/>
        </authorList>
    </citation>
    <scope>NUCLEOTIDE SEQUENCE [LARGE SCALE GENOMIC DNA]</scope>
    <source>
        <strain evidence="3 4">Mal52</strain>
    </source>
</reference>
<evidence type="ECO:0000256" key="2">
    <source>
        <dbReference type="SAM" id="SignalP"/>
    </source>
</evidence>
<feature type="signal peptide" evidence="2">
    <location>
        <begin position="1"/>
        <end position="31"/>
    </location>
</feature>
<accession>A0A517ZTL2</accession>
<keyword evidence="4" id="KW-1185">Reference proteome</keyword>
<feature type="chain" id="PRO_5022131536" evidence="2">
    <location>
        <begin position="32"/>
        <end position="341"/>
    </location>
</feature>
<dbReference type="RefSeq" id="WP_145378369.1">
    <property type="nucleotide sequence ID" value="NZ_CP036276.1"/>
</dbReference>
<name>A0A517ZTL2_9PLAN</name>
<gene>
    <name evidence="3" type="ORF">Mal52_43240</name>
</gene>
<sequence precursor="true">MKLIARKLRRGRWAGPLALLLTGLLTSSLQAEPPLMEPSEVLSEDFQDGDILQIQFQQARANNNARAWATGTSSDEAKRAAIQALPLNKLTPADRNRVAEVVNSSSMFRRMPTIVFESDPDAYEFMVYHPDVTASIWRAMKISKMRLWQTGRFEFEGDAEDGTIGTMDVVFQSPNLNLVFCEGEFKSPLIPKPIRAQSVILLRTGYSKEANDKIYITHSADLYVSFPSQTVDNIAKILSPISGRIADRTFSEISTFLKMMSMAMTTRPGWVEKLSGKMGGIPDLRRTQLLKLTAKVYAAELKRQDQAGATTVSGQSPVRDSNAVRRTTRRSNSLPLRAPRR</sequence>
<dbReference type="EMBL" id="CP036276">
    <property type="protein sequence ID" value="QDU45828.1"/>
    <property type="molecule type" value="Genomic_DNA"/>
</dbReference>
<evidence type="ECO:0000313" key="4">
    <source>
        <dbReference type="Proteomes" id="UP000319383"/>
    </source>
</evidence>
<dbReference type="AlphaFoldDB" id="A0A517ZTL2"/>
<dbReference type="KEGG" id="sdyn:Mal52_43240"/>